<feature type="domain" description="N-acetyltransferase" evidence="3">
    <location>
        <begin position="1"/>
        <end position="156"/>
    </location>
</feature>
<comment type="caution">
    <text evidence="4">The sequence shown here is derived from an EMBL/GenBank/DDBJ whole genome shotgun (WGS) entry which is preliminary data.</text>
</comment>
<gene>
    <name evidence="4" type="ORF">OJ962_23865</name>
</gene>
<dbReference type="PROSITE" id="PS51186">
    <property type="entry name" value="GNAT"/>
    <property type="match status" value="1"/>
</dbReference>
<dbReference type="EMBL" id="JAPCID010000041">
    <property type="protein sequence ID" value="MDA0140555.1"/>
    <property type="molecule type" value="Genomic_DNA"/>
</dbReference>
<dbReference type="Proteomes" id="UP001147700">
    <property type="component" value="Unassembled WGS sequence"/>
</dbReference>
<organism evidence="4 5">
    <name type="scientific">Solirubrobacter deserti</name>
    <dbReference type="NCBI Taxonomy" id="2282478"/>
    <lineage>
        <taxon>Bacteria</taxon>
        <taxon>Bacillati</taxon>
        <taxon>Actinomycetota</taxon>
        <taxon>Thermoleophilia</taxon>
        <taxon>Solirubrobacterales</taxon>
        <taxon>Solirubrobacteraceae</taxon>
        <taxon>Solirubrobacter</taxon>
    </lineage>
</organism>
<evidence type="ECO:0000313" key="5">
    <source>
        <dbReference type="Proteomes" id="UP001147700"/>
    </source>
</evidence>
<keyword evidence="5" id="KW-1185">Reference proteome</keyword>
<dbReference type="Pfam" id="PF00583">
    <property type="entry name" value="Acetyltransf_1"/>
    <property type="match status" value="1"/>
</dbReference>
<keyword evidence="2" id="KW-0012">Acyltransferase</keyword>
<accession>A0ABT4RPZ7</accession>
<dbReference type="PANTHER" id="PTHR43877">
    <property type="entry name" value="AMINOALKYLPHOSPHONATE N-ACETYLTRANSFERASE-RELATED-RELATED"/>
    <property type="match status" value="1"/>
</dbReference>
<proteinExistence type="predicted"/>
<keyword evidence="1" id="KW-0808">Transferase</keyword>
<sequence>MIIRSLTSDDEPALAALARACDETYLEWTRPGWSVPIAPPGWASKYFVPDAFIEGAFDTDLIATVAFRPSELGPSVAHVGLVFVHPSRWREGLAGMMLGRAEAEMVARGYVSEVLWTPAGAPAEQFYRSRGWARDGRTEWHPWVALDMVGYARDLP</sequence>
<dbReference type="InterPro" id="IPR050832">
    <property type="entry name" value="Bact_Acetyltransf"/>
</dbReference>
<dbReference type="PANTHER" id="PTHR43877:SF2">
    <property type="entry name" value="AMINOALKYLPHOSPHONATE N-ACETYLTRANSFERASE-RELATED"/>
    <property type="match status" value="1"/>
</dbReference>
<protein>
    <submittedName>
        <fullName evidence="4">GNAT family N-acetyltransferase</fullName>
    </submittedName>
</protein>
<evidence type="ECO:0000256" key="1">
    <source>
        <dbReference type="ARBA" id="ARBA00022679"/>
    </source>
</evidence>
<dbReference type="SUPFAM" id="SSF55729">
    <property type="entry name" value="Acyl-CoA N-acyltransferases (Nat)"/>
    <property type="match status" value="1"/>
</dbReference>
<dbReference type="InterPro" id="IPR000182">
    <property type="entry name" value="GNAT_dom"/>
</dbReference>
<dbReference type="CDD" id="cd04301">
    <property type="entry name" value="NAT_SF"/>
    <property type="match status" value="1"/>
</dbReference>
<dbReference type="Gene3D" id="3.40.630.30">
    <property type="match status" value="1"/>
</dbReference>
<dbReference type="RefSeq" id="WP_202954264.1">
    <property type="nucleotide sequence ID" value="NZ_JAPCID010000041.1"/>
</dbReference>
<evidence type="ECO:0000259" key="3">
    <source>
        <dbReference type="PROSITE" id="PS51186"/>
    </source>
</evidence>
<reference evidence="4" key="1">
    <citation type="submission" date="2022-10" db="EMBL/GenBank/DDBJ databases">
        <title>The WGS of Solirubrobacter sp. CPCC 204708.</title>
        <authorList>
            <person name="Jiang Z."/>
        </authorList>
    </citation>
    <scope>NUCLEOTIDE SEQUENCE</scope>
    <source>
        <strain evidence="4">CPCC 204708</strain>
    </source>
</reference>
<evidence type="ECO:0000256" key="2">
    <source>
        <dbReference type="ARBA" id="ARBA00023315"/>
    </source>
</evidence>
<dbReference type="InterPro" id="IPR016181">
    <property type="entry name" value="Acyl_CoA_acyltransferase"/>
</dbReference>
<name>A0ABT4RPZ7_9ACTN</name>
<evidence type="ECO:0000313" key="4">
    <source>
        <dbReference type="EMBL" id="MDA0140555.1"/>
    </source>
</evidence>